<dbReference type="EMBL" id="BMOK01000015">
    <property type="protein sequence ID" value="GGL62586.1"/>
    <property type="molecule type" value="Genomic_DNA"/>
</dbReference>
<evidence type="ECO:0000313" key="2">
    <source>
        <dbReference type="EMBL" id="GGL62586.1"/>
    </source>
</evidence>
<dbReference type="RefSeq" id="WP_188804513.1">
    <property type="nucleotide sequence ID" value="NZ_BMOK01000015.1"/>
</dbReference>
<keyword evidence="1" id="KW-0472">Membrane</keyword>
<protein>
    <submittedName>
        <fullName evidence="2">Uncharacterized protein</fullName>
    </submittedName>
</protein>
<reference evidence="2" key="1">
    <citation type="journal article" date="2014" name="Int. J. Syst. Evol. Microbiol.">
        <title>Complete genome sequence of Corynebacterium casei LMG S-19264T (=DSM 44701T), isolated from a smear-ripened cheese.</title>
        <authorList>
            <consortium name="US DOE Joint Genome Institute (JGI-PGF)"/>
            <person name="Walter F."/>
            <person name="Albersmeier A."/>
            <person name="Kalinowski J."/>
            <person name="Ruckert C."/>
        </authorList>
    </citation>
    <scope>NUCLEOTIDE SEQUENCE</scope>
    <source>
        <strain evidence="2">JCM 15325</strain>
    </source>
</reference>
<feature type="transmembrane region" description="Helical" evidence="1">
    <location>
        <begin position="83"/>
        <end position="105"/>
    </location>
</feature>
<comment type="caution">
    <text evidence="2">The sequence shown here is derived from an EMBL/GenBank/DDBJ whole genome shotgun (WGS) entry which is preliminary data.</text>
</comment>
<evidence type="ECO:0000256" key="1">
    <source>
        <dbReference type="SAM" id="Phobius"/>
    </source>
</evidence>
<keyword evidence="1" id="KW-0812">Transmembrane</keyword>
<proteinExistence type="predicted"/>
<dbReference type="AlphaFoldDB" id="A0A917S8P8"/>
<keyword evidence="1" id="KW-1133">Transmembrane helix</keyword>
<gene>
    <name evidence="2" type="ORF">GCM10007968_28280</name>
</gene>
<organism evidence="2 3">
    <name type="scientific">Sporolactobacillus putidus</name>
    <dbReference type="NCBI Taxonomy" id="492735"/>
    <lineage>
        <taxon>Bacteria</taxon>
        <taxon>Bacillati</taxon>
        <taxon>Bacillota</taxon>
        <taxon>Bacilli</taxon>
        <taxon>Bacillales</taxon>
        <taxon>Sporolactobacillaceae</taxon>
        <taxon>Sporolactobacillus</taxon>
    </lineage>
</organism>
<sequence length="154" mass="17233">MIEILCVFDHSLFIEMTLASLMDLGIEKEDIIAFTLKQRPDEPILFDSLNYQDGTSLFDLAAIFATILGVIGASIGFRLVWGPIVWGIIASTSGFLTGFAIDYLLTKTRSRMSARPSAVFPRVILVIRCRRNQQNSVEQLLWKNHALGLTVIDE</sequence>
<dbReference type="Proteomes" id="UP000654670">
    <property type="component" value="Unassembled WGS sequence"/>
</dbReference>
<name>A0A917S8P8_9BACL</name>
<accession>A0A917S8P8</accession>
<evidence type="ECO:0000313" key="3">
    <source>
        <dbReference type="Proteomes" id="UP000654670"/>
    </source>
</evidence>
<reference evidence="2" key="2">
    <citation type="submission" date="2020-09" db="EMBL/GenBank/DDBJ databases">
        <authorList>
            <person name="Sun Q."/>
            <person name="Ohkuma M."/>
        </authorList>
    </citation>
    <scope>NUCLEOTIDE SEQUENCE</scope>
    <source>
        <strain evidence="2">JCM 15325</strain>
    </source>
</reference>
<keyword evidence="3" id="KW-1185">Reference proteome</keyword>
<feature type="transmembrane region" description="Helical" evidence="1">
    <location>
        <begin position="57"/>
        <end position="77"/>
    </location>
</feature>